<feature type="compositionally biased region" description="Pro residues" evidence="2">
    <location>
        <begin position="159"/>
        <end position="170"/>
    </location>
</feature>
<feature type="region of interest" description="Disordered" evidence="2">
    <location>
        <begin position="138"/>
        <end position="222"/>
    </location>
</feature>
<dbReference type="SUPFAM" id="SSF48726">
    <property type="entry name" value="Immunoglobulin"/>
    <property type="match status" value="3"/>
</dbReference>
<evidence type="ECO:0000313" key="6">
    <source>
        <dbReference type="Proteomes" id="UP001159405"/>
    </source>
</evidence>
<dbReference type="PROSITE" id="PS50835">
    <property type="entry name" value="IG_LIKE"/>
    <property type="match status" value="3"/>
</dbReference>
<feature type="compositionally biased region" description="Pro residues" evidence="2">
    <location>
        <begin position="194"/>
        <end position="203"/>
    </location>
</feature>
<accession>A0ABN8MXK6</accession>
<dbReference type="InterPro" id="IPR002181">
    <property type="entry name" value="Fibrinogen_a/b/g_C_dom"/>
</dbReference>
<evidence type="ECO:0000259" key="3">
    <source>
        <dbReference type="PROSITE" id="PS50835"/>
    </source>
</evidence>
<dbReference type="InterPro" id="IPR036179">
    <property type="entry name" value="Ig-like_dom_sf"/>
</dbReference>
<comment type="caution">
    <text evidence="5">The sequence shown here is derived from an EMBL/GenBank/DDBJ whole genome shotgun (WGS) entry which is preliminary data.</text>
</comment>
<feature type="domain" description="Ig-like" evidence="3">
    <location>
        <begin position="220"/>
        <end position="304"/>
    </location>
</feature>
<dbReference type="PROSITE" id="PS51257">
    <property type="entry name" value="PROKAR_LIPOPROTEIN"/>
    <property type="match status" value="1"/>
</dbReference>
<dbReference type="InterPro" id="IPR013783">
    <property type="entry name" value="Ig-like_fold"/>
</dbReference>
<dbReference type="PROSITE" id="PS51406">
    <property type="entry name" value="FIBRINOGEN_C_2"/>
    <property type="match status" value="1"/>
</dbReference>
<feature type="domain" description="Ig-like" evidence="3">
    <location>
        <begin position="310"/>
        <end position="385"/>
    </location>
</feature>
<dbReference type="InterPro" id="IPR013098">
    <property type="entry name" value="Ig_I-set"/>
</dbReference>
<proteinExistence type="predicted"/>
<gene>
    <name evidence="5" type="ORF">PLOB_00031049</name>
</gene>
<feature type="domain" description="Ig-like" evidence="3">
    <location>
        <begin position="386"/>
        <end position="472"/>
    </location>
</feature>
<dbReference type="SUPFAM" id="SSF56496">
    <property type="entry name" value="Fibrinogen C-terminal domain-like"/>
    <property type="match status" value="1"/>
</dbReference>
<keyword evidence="6" id="KW-1185">Reference proteome</keyword>
<dbReference type="Gene3D" id="2.60.120.1000">
    <property type="match status" value="1"/>
</dbReference>
<organism evidence="5 6">
    <name type="scientific">Porites lobata</name>
    <dbReference type="NCBI Taxonomy" id="104759"/>
    <lineage>
        <taxon>Eukaryota</taxon>
        <taxon>Metazoa</taxon>
        <taxon>Cnidaria</taxon>
        <taxon>Anthozoa</taxon>
        <taxon>Hexacorallia</taxon>
        <taxon>Scleractinia</taxon>
        <taxon>Fungiina</taxon>
        <taxon>Poritidae</taxon>
        <taxon>Porites</taxon>
    </lineage>
</organism>
<dbReference type="Pfam" id="PF13927">
    <property type="entry name" value="Ig_3"/>
    <property type="match status" value="2"/>
</dbReference>
<protein>
    <submittedName>
        <fullName evidence="5">Uncharacterized protein</fullName>
    </submittedName>
</protein>
<dbReference type="Pfam" id="PF01391">
    <property type="entry name" value="Collagen"/>
    <property type="match status" value="1"/>
</dbReference>
<dbReference type="Proteomes" id="UP001159405">
    <property type="component" value="Unassembled WGS sequence"/>
</dbReference>
<dbReference type="NCBIfam" id="NF040941">
    <property type="entry name" value="GGGWT_bact"/>
    <property type="match status" value="1"/>
</dbReference>
<evidence type="ECO:0000256" key="1">
    <source>
        <dbReference type="ARBA" id="ARBA00023319"/>
    </source>
</evidence>
<dbReference type="PANTHER" id="PTHR10075">
    <property type="entry name" value="BASIGIN RELATED"/>
    <property type="match status" value="1"/>
</dbReference>
<dbReference type="InterPro" id="IPR003598">
    <property type="entry name" value="Ig_sub2"/>
</dbReference>
<dbReference type="InterPro" id="IPR007110">
    <property type="entry name" value="Ig-like_dom"/>
</dbReference>
<dbReference type="Pfam" id="PF07679">
    <property type="entry name" value="I-set"/>
    <property type="match status" value="1"/>
</dbReference>
<evidence type="ECO:0000256" key="2">
    <source>
        <dbReference type="SAM" id="MobiDB-lite"/>
    </source>
</evidence>
<sequence>MKQPTSKEDKKKNRRKTLNSLCSVSALLLSVACCMALIHMELRIQEHHRLISHSVTCCDQMETQILRKVQQNYEGWQVTKVDGINGLGEYENVNSRQKRASPANSRTKSVQTESRVKLIIKEELRVLQNQFCAKDEKLCRSGPKGNAGRRGRPGFRGRPGPPGKPGPEGPPGKHGPVGLPGPVGIKGDLGVPGVPGPMGPRGPPGQKGTKGEPGQSITAPSLLQSPIGTTVNQSQTAILKCLANGNPTPQITWSKMNSRLPVGRHKVESSGALILKDVRPEDEGVYSCEAKNLLGSVNASAKLTVHRLMAEEKQNVTIACTATGQPLPKITWSKAVRSLPEGRIHVQGGTLKIYSVTKKDRGVYICKAENILGTATATTLVVVFSPLQFKVRPPQEVTFVIGSTLRLPCAAKSELSTTLAWTMDGASVLPVNARFLQNNTLVIENIKKTQKGSYICRVSNTLTTIEAKVKITPKVASCSEIKKYISSVSGNYVIDPDGEGSLAPFTVFCDMIDKSGVGVTVIGHDSESRTHVYGCDPSGCYSRNIHYTGASLSQLARLTKVSSHCEQFIKYECYNSMIFYGQEFA</sequence>
<dbReference type="EMBL" id="CALNXK010000004">
    <property type="protein sequence ID" value="CAH3036563.1"/>
    <property type="molecule type" value="Genomic_DNA"/>
</dbReference>
<reference evidence="5 6" key="1">
    <citation type="submission" date="2022-05" db="EMBL/GenBank/DDBJ databases">
        <authorList>
            <consortium name="Genoscope - CEA"/>
            <person name="William W."/>
        </authorList>
    </citation>
    <scope>NUCLEOTIDE SEQUENCE [LARGE SCALE GENOMIC DNA]</scope>
</reference>
<dbReference type="InterPro" id="IPR008160">
    <property type="entry name" value="Collagen"/>
</dbReference>
<name>A0ABN8MXK6_9CNID</name>
<keyword evidence="1" id="KW-0393">Immunoglobulin domain</keyword>
<dbReference type="SMART" id="SM00409">
    <property type="entry name" value="IG"/>
    <property type="match status" value="3"/>
</dbReference>
<dbReference type="InterPro" id="IPR036056">
    <property type="entry name" value="Fibrinogen-like_C"/>
</dbReference>
<dbReference type="Gene3D" id="2.60.40.10">
    <property type="entry name" value="Immunoglobulins"/>
    <property type="match status" value="3"/>
</dbReference>
<evidence type="ECO:0000313" key="5">
    <source>
        <dbReference type="EMBL" id="CAH3036563.1"/>
    </source>
</evidence>
<feature type="domain" description="Fibrinogen C-terminal" evidence="4">
    <location>
        <begin position="469"/>
        <end position="524"/>
    </location>
</feature>
<dbReference type="InterPro" id="IPR003599">
    <property type="entry name" value="Ig_sub"/>
</dbReference>
<dbReference type="SMART" id="SM00408">
    <property type="entry name" value="IGc2"/>
    <property type="match status" value="3"/>
</dbReference>
<dbReference type="PANTHER" id="PTHR10075:SF14">
    <property type="entry name" value="CELL ADHESION MOLECULE DSCAM2-RELATED"/>
    <property type="match status" value="1"/>
</dbReference>
<evidence type="ECO:0000259" key="4">
    <source>
        <dbReference type="PROSITE" id="PS51406"/>
    </source>
</evidence>